<evidence type="ECO:0000313" key="1">
    <source>
        <dbReference type="EMBL" id="QOY87272.1"/>
    </source>
</evidence>
<organism evidence="1 2">
    <name type="scientific">Paludibaculum fermentans</name>
    <dbReference type="NCBI Taxonomy" id="1473598"/>
    <lineage>
        <taxon>Bacteria</taxon>
        <taxon>Pseudomonadati</taxon>
        <taxon>Acidobacteriota</taxon>
        <taxon>Terriglobia</taxon>
        <taxon>Bryobacterales</taxon>
        <taxon>Bryobacteraceae</taxon>
        <taxon>Paludibaculum</taxon>
    </lineage>
</organism>
<dbReference type="InterPro" id="IPR027417">
    <property type="entry name" value="P-loop_NTPase"/>
</dbReference>
<keyword evidence="2" id="KW-1185">Reference proteome</keyword>
<sequence>MRLLILVGLPASGKSTWAQQNGLPVLSSDAVRELLTGDPTHQGVNRLVFRTLRQLAAARAQAGMPVTCIDSTALTVWERRCWVRFAQLHHCTPEVIYFDIPLEECKRRNAARTRTVPDHVMDWMAARLQQPAVLEGFERITIVRQEPGLPASSSA</sequence>
<dbReference type="AlphaFoldDB" id="A0A7S7NP92"/>
<dbReference type="SUPFAM" id="SSF52540">
    <property type="entry name" value="P-loop containing nucleoside triphosphate hydrolases"/>
    <property type="match status" value="1"/>
</dbReference>
<protein>
    <submittedName>
        <fullName evidence="1">AAA family ATPase</fullName>
    </submittedName>
</protein>
<dbReference type="EMBL" id="CP063849">
    <property type="protein sequence ID" value="QOY87272.1"/>
    <property type="molecule type" value="Genomic_DNA"/>
</dbReference>
<dbReference type="Pfam" id="PF13671">
    <property type="entry name" value="AAA_33"/>
    <property type="match status" value="1"/>
</dbReference>
<name>A0A7S7NP92_PALFE</name>
<proteinExistence type="predicted"/>
<dbReference type="RefSeq" id="WP_194448941.1">
    <property type="nucleotide sequence ID" value="NZ_CP063849.1"/>
</dbReference>
<reference evidence="1 2" key="1">
    <citation type="submission" date="2020-10" db="EMBL/GenBank/DDBJ databases">
        <title>Complete genome sequence of Paludibaculum fermentans P105T, a facultatively anaerobic acidobacterium capable of dissimilatory Fe(III) reduction.</title>
        <authorList>
            <person name="Dedysh S.N."/>
            <person name="Beletsky A.V."/>
            <person name="Kulichevskaya I.S."/>
            <person name="Mardanov A.V."/>
            <person name="Ravin N.V."/>
        </authorList>
    </citation>
    <scope>NUCLEOTIDE SEQUENCE [LARGE SCALE GENOMIC DNA]</scope>
    <source>
        <strain evidence="1 2">P105</strain>
    </source>
</reference>
<gene>
    <name evidence="1" type="ORF">IRI77_31630</name>
</gene>
<dbReference type="Proteomes" id="UP000593892">
    <property type="component" value="Chromosome"/>
</dbReference>
<dbReference type="InterPro" id="IPR017101">
    <property type="entry name" value="P-loop_ATP/GTP-bd_All4644_prd"/>
</dbReference>
<dbReference type="KEGG" id="pfer:IRI77_31630"/>
<dbReference type="Gene3D" id="3.40.50.300">
    <property type="entry name" value="P-loop containing nucleotide triphosphate hydrolases"/>
    <property type="match status" value="1"/>
</dbReference>
<accession>A0A7S7NP92</accession>
<evidence type="ECO:0000313" key="2">
    <source>
        <dbReference type="Proteomes" id="UP000593892"/>
    </source>
</evidence>
<dbReference type="PIRSF" id="PIRSF037081">
    <property type="entry name" value="P-loop_All4644_prd"/>
    <property type="match status" value="1"/>
</dbReference>